<dbReference type="PROSITE" id="PS50158">
    <property type="entry name" value="ZF_CCHC"/>
    <property type="match status" value="2"/>
</dbReference>
<feature type="compositionally biased region" description="Polar residues" evidence="10">
    <location>
        <begin position="135"/>
        <end position="154"/>
    </location>
</feature>
<evidence type="ECO:0000259" key="11">
    <source>
        <dbReference type="PROSITE" id="PS50158"/>
    </source>
</evidence>
<evidence type="ECO:0000256" key="6">
    <source>
        <dbReference type="ARBA" id="ARBA00022801"/>
    </source>
</evidence>
<evidence type="ECO:0000313" key="15">
    <source>
        <dbReference type="Proteomes" id="UP000694240"/>
    </source>
</evidence>
<feature type="compositionally biased region" description="Polar residues" evidence="10">
    <location>
        <begin position="2294"/>
        <end position="2304"/>
    </location>
</feature>
<dbReference type="GO" id="GO:0003964">
    <property type="term" value="F:RNA-directed DNA polymerase activity"/>
    <property type="evidence" value="ECO:0007669"/>
    <property type="project" value="UniProtKB-KW"/>
</dbReference>
<dbReference type="Pfam" id="PF17917">
    <property type="entry name" value="RT_RNaseH"/>
    <property type="match status" value="3"/>
</dbReference>
<feature type="compositionally biased region" description="Basic and acidic residues" evidence="10">
    <location>
        <begin position="213"/>
        <end position="225"/>
    </location>
</feature>
<feature type="compositionally biased region" description="Basic and acidic residues" evidence="10">
    <location>
        <begin position="155"/>
        <end position="169"/>
    </location>
</feature>
<evidence type="ECO:0000256" key="1">
    <source>
        <dbReference type="ARBA" id="ARBA00022670"/>
    </source>
</evidence>
<keyword evidence="8" id="KW-0862">Zinc</keyword>
<evidence type="ECO:0000256" key="4">
    <source>
        <dbReference type="ARBA" id="ARBA00022722"/>
    </source>
</evidence>
<gene>
    <name evidence="14" type="ORF">ISN45_Aa05g010450</name>
</gene>
<feature type="region of interest" description="Disordered" evidence="10">
    <location>
        <begin position="3685"/>
        <end position="3768"/>
    </location>
</feature>
<dbReference type="FunFam" id="3.10.10.10:FF:000007">
    <property type="entry name" value="Retrovirus-related Pol polyprotein from transposon 17.6-like Protein"/>
    <property type="match status" value="2"/>
</dbReference>
<dbReference type="CDD" id="cd00303">
    <property type="entry name" value="retropepsin_like"/>
    <property type="match status" value="3"/>
</dbReference>
<organism evidence="14 15">
    <name type="scientific">Arabidopsis thaliana x Arabidopsis arenosa</name>
    <dbReference type="NCBI Taxonomy" id="1240361"/>
    <lineage>
        <taxon>Eukaryota</taxon>
        <taxon>Viridiplantae</taxon>
        <taxon>Streptophyta</taxon>
        <taxon>Embryophyta</taxon>
        <taxon>Tracheophyta</taxon>
        <taxon>Spermatophyta</taxon>
        <taxon>Magnoliopsida</taxon>
        <taxon>eudicotyledons</taxon>
        <taxon>Gunneridae</taxon>
        <taxon>Pentapetalae</taxon>
        <taxon>rosids</taxon>
        <taxon>malvids</taxon>
        <taxon>Brassicales</taxon>
        <taxon>Brassicaceae</taxon>
        <taxon>Camelineae</taxon>
        <taxon>Arabidopsis</taxon>
    </lineage>
</organism>
<feature type="compositionally biased region" description="Basic and acidic residues" evidence="10">
    <location>
        <begin position="2353"/>
        <end position="2365"/>
    </location>
</feature>
<dbReference type="EMBL" id="JAEFBK010000010">
    <property type="protein sequence ID" value="KAG7559450.1"/>
    <property type="molecule type" value="Genomic_DNA"/>
</dbReference>
<dbReference type="InterPro" id="IPR041588">
    <property type="entry name" value="Integrase_H2C2"/>
</dbReference>
<feature type="region of interest" description="Disordered" evidence="10">
    <location>
        <begin position="2569"/>
        <end position="2619"/>
    </location>
</feature>
<dbReference type="FunFam" id="1.10.340.70:FF:000001">
    <property type="entry name" value="Retrovirus-related Pol polyprotein from transposon gypsy-like Protein"/>
    <property type="match status" value="2"/>
</dbReference>
<feature type="coiled-coil region" evidence="9">
    <location>
        <begin position="3448"/>
        <end position="3482"/>
    </location>
</feature>
<keyword evidence="5" id="KW-0255">Endonuclease</keyword>
<evidence type="ECO:0000256" key="10">
    <source>
        <dbReference type="SAM" id="MobiDB-lite"/>
    </source>
</evidence>
<dbReference type="CDD" id="cd01647">
    <property type="entry name" value="RT_LTR"/>
    <property type="match status" value="3"/>
</dbReference>
<keyword evidence="1" id="KW-0645">Protease</keyword>
<feature type="region of interest" description="Disordered" evidence="10">
    <location>
        <begin position="2243"/>
        <end position="2308"/>
    </location>
</feature>
<keyword evidence="6" id="KW-0378">Hydrolase</keyword>
<dbReference type="GO" id="GO:0008270">
    <property type="term" value="F:zinc ion binding"/>
    <property type="evidence" value="ECO:0007669"/>
    <property type="project" value="UniProtKB-KW"/>
</dbReference>
<dbReference type="PROSITE" id="PS50994">
    <property type="entry name" value="INTEGRASE"/>
    <property type="match status" value="2"/>
</dbReference>
<sequence length="3768" mass="433136">MESLDHGAKEQHVPEDILDHQAGDVIKQDVAPEEHLIEHGAKEHGDEVLRAKEDVAFQVATGPMTRSRTKQLTQAINTLLQHIEGSLKLEACPTTLNQAWKFKGIPQPLEVLFDPSSSSPLDLTRFTPPDPPEHTYSSTLTRPLEYTHQTTQVHSPDHSNMSDKDKEESSQAQNNKLVMEALTATLTATLTANMAKMMDERFEANERSNQGRQNRDTRNPSDQEAAHNYYSQSSTRNSHRRRRHHREERALPRDDLAGLKIRIPTFQGTSDPEEYLEWEKKIELVFGCQGYTEERKVKVAPTGFQNYALSWWDQLVTTRRRARDYPIETWTQIKTIMRKRFVPSHYYRELLNRLRNLVQGSRSVEEYYKEMETLMLRADIQEDEEAKMSRFMGGLNRDIIDRVEVQHYVELEELLHKAIMFEKQLKRRNSKPGFGTVKPSFSSGKPSYQKDERSGFQKDYKTFVKPKLEDQDQKGKGKAVETRTRDIKCFKCHGHGHYASECSNKRVMILKETGEIESADEQQEENSSSEDCEAPSKGELLVAMKALSVIAKTDEQEQRENLFHSRCIVNDKVCSLIIDGGSCTNVASETMVEKLGLKVMKHPKPYKLQWLNEDGEMSVNRQVKVPLSIGKYEDEILCDILPMDASHILLGRPWQSDRRVMHDGFTNRQIFEFKGRKTILAPMTPHEETLVSITNPEQAIPSKIKFLLQDYTDVFPEENPQGLPPIRGIEHQIDFVPGASLPNRPAYRTNHVETKELEKQVTELMERGHIRESMSPCAVPVLLVPKKDGSWRMCVDCRAINNITVKYRHPIPRLDDMLDELHGSSIFSKVDLKSGYHQIRMKEGDEWKTAFKTKQGLYEWLVMPFGLTNAPSTFMRLMNHVLRAYIGHFVVVYFDDILVYSKSLEEHVDHLKMVLEVLRKEKLYANLKKCTFGTDNLVFLGFVVSTDGVKVDEEKVKAIREWPSPKSVGEAQEDAFQALKEKLTNAPVLSLPDFIKTFAIECDASGVGIGAVLMQDKKPIAYFSEKLGGATLNYPTYDKELYALVRALQTWQHYLWPKEFVIHTDHESLKHLKGQQKLNKRHARWVEFIETFPYVIKYKKGKDNVVAMHCHGDEQQEENSSSEDCEAPSKGELLFAMKALSVVAKTDEQEQRENLFHSRCIVNDKVCSLIIDGGSCTNVASETMVEKLGLKVMKHPKPYKLQWLNEDGEMSVNRQVKVPLSIGKYEDEILCDILPMDASHILLGRPWQSDRRVMHDGFTNRQIFEFKGRKTILAPMTPHEVYLDQLSMKMRRKQKEKSSNLMITESKQKGSDLHSSKLLFVFKETLVSITNPEKAIPSKIKFLLQDYTDVFPEENPQGLPPIRGIEHQIDFVPGASLPNRPAYRTNPVETKELEKQVTELMERGHIRESMSPCAVPVLLVPKKDGSWRMCVDCRAINNITVKYRHPIPRLDDMLDELHGSSIFSKVDLKSGYHQIRMKEGDEWKTAFKTKQGLYECLQQKSLEEHVDHLKMVLEVLRKEKLYANFKKCTFGTDNLVFLGFVVSTDGVKVDEEKVKAIREWPSPKSVGEVRSFHGLAGFYRRFVKDFSTLAAPLTEVIKKNVGFKWEQAQEDAFQALKEKLTNAPVLSLPDFIKTFEIECDASGVGIGAVLMQDKKPIAYFSEKLGGATLNYPTYDKELYALVRALQTWQHYLWPKEFVIHTDHESLKHLKGQQKLNKRHVRWVEFIETFPYVIKYKKGKNNVVADALSRRYVLLSSLDAKLLGFEHIKSLYANDSDFEKIYSSCEKFAFGKYYRHDGFLFYDNRLCIPNSSLRELFVREAHGGGLMGHFGVSKTLKVMQDHFHWPHMKRDVERMCERCPTCKQAKAKSQPHGLYTPLPIPSHPWNDISMDFVVGLPRTRTGKDSIFVVVDRFSKMAHFIPCHKTDDAMHIANLFFKEIVRLHGMPKTIVSDRDTKFLSYFWKTLWSKLGTKLLFSTTCHPQTDGQTEVVNRTLSTLLRALIKKNLKTWEDCLPHVEFAYNHSMHSASKFSPFQIVYGFNPTTPLDLMPLPLIERVSLDGKKKAELVQQIHEQAKKNIEEKTKQYTKQANKSRKELIFNEGDLVWIHLRKERFPKERKSKLMLRIDGPFKVLKKINNNAYSLDLQEDILDHQAGDVIEQDVAPEAHLIEHGAKEHGDEVLGAKEDVAFQVATGPMTRSRTKQLNQAINTLLQHIEGSLKPEACPTTLNQAWKFKGIPQPLEVLFDPSSSSPLDLTRFTPPDPPEQTYSSTLTRPLEYTHQTTRVHSPDHSRQGRKQSGTEQQAVDGSSYSNSYSYSKLLMEALTATLTATLTANMAKMMDERFEANERSNQGRQNRDTRNPSDQEAAHNYYSQSSTRNSHRRRRHHKEERALPRDDLAGLKIRIPTFQGTSDPEEYLEWEKKIELVFGCQGYTEERKVKVAPTGFQNYALSWWDQLVTTRRRAGDYPIETWTQIKTIMRKRFVPSHYYRELLNRLRNLVQGSRSVEEYYKEMETLMLRADIQEDEEAKMSRFMGGLNRDIIDRVEVQHYVELEELLHKAIMFEKQLKRRSSKPSFGSGKPSFGSGKPSYQRDERSGFQRDYKPFVKPKVEDQDQKGKGKAVETRTRDIKCFKCHGHGHYASECSNKRVMILKETGEIESADEQQEENSSSEDCEAPSKGELLVAMKALSVVAKTDEQEQRENLFHSRCIVNDKVCSLIIDGGSCTNVASETMVEKLGLKVMKHPKPYKLQWLNEDGEMSVNRQVKVPLSIGKYEDEILCDILPMDASHILLGIPWQSDRRVMHDGFTNRQIFEFKGRKTILAPMTPHEVYLDQLKTLVSITNPEKAIPSKIKFLLQDYTDVFPEENPQGLPPIRGIEHQIDFVPGASLPNRPAYRTNPVETKELEKQVTELMERGHIRESMSPCAVPVLLVPKKDGSWRMCVDCRAINNITVKYRHPIPRLDDMLDELHGSSIFSKVDLKSGYHQIRMKEGDEWKTAFKTKQGLYEWLVMPFGLTNAPNGVKVDEEKVKAIREWPSPKSVGEDKKPIAYFSEKLGGATLNYPTYDKELYALVRALQTWQHYLWPKEFVIHTDHESLKHLKGQQKLNKRHARWVEFIETFPYVIKYKKGKNNVVADALSRRYVLLSSLDAKLLGFEHIKSLYANDSDFEKIYSSCEKFAFGKYYRHDGFLFYDNRLCIPNSSLRELFVREAHGGGLMGHFGVSKTLKVMQDHFHWPHMKRDVERMCERCPTCKQAKAKSQPHGLYTPLPIPSHPWNDISMDFVGLPRTRTGKDSIFVVVDRFSKMAHFIPCHKTDDAMHIANLFFKEIVRLHGMPKTIVSDRDTKFLSYFWKTLLSKLGTKLLFSTTCHPQTDGQTEVVNRTLSTLLRALIKKNLKTWEDCLPHVEFAYNHSMHSASKFSPFQIVYGFNPTTPLDLMPLPLNERVSLDGKKKAELVQQIHEQAKKNIEEKTKQYTKQANKSRKELIFNEGDLVWIHLRKERFPKERKSKLMPRIDGPFKVLKKINNNAYSLDLQGKYNVSNSFNVADLIPFIADNTDLRSNPFQLGEDDVIMESLDHGAKEQHVPEDILDHQAGDVIEQDVAPEEHLIEHGAKEHGDEVLGAKEDVAFQVATGQMTRSRTKQLTQAINTLLQHIEGSLKPEACPTTLNQAWKFKGIPQPLEVLFDPSSSSPLDLTRFTPPDPPEQTYSSTLTRPLEYTHQTTQVHSPDHSSTLTRSTRTDLLEYTHQTTRVHSPDHSNTSTRSPTRSPPL</sequence>
<keyword evidence="2" id="KW-0808">Transferase</keyword>
<keyword evidence="15" id="KW-1185">Reference proteome</keyword>
<evidence type="ECO:0000259" key="13">
    <source>
        <dbReference type="PROSITE" id="PS50994"/>
    </source>
</evidence>
<keyword evidence="4" id="KW-0540">Nuclease</keyword>
<feature type="compositionally biased region" description="Low complexity" evidence="10">
    <location>
        <begin position="2571"/>
        <end position="2587"/>
    </location>
</feature>
<name>A0A8T1ZMR0_9BRAS</name>
<feature type="domain" description="Reverse transcriptase" evidence="12">
    <location>
        <begin position="765"/>
        <end position="944"/>
    </location>
</feature>
<feature type="region of interest" description="Disordered" evidence="10">
    <location>
        <begin position="432"/>
        <end position="454"/>
    </location>
</feature>
<feature type="compositionally biased region" description="Low complexity" evidence="10">
    <location>
        <begin position="114"/>
        <end position="123"/>
    </location>
</feature>
<dbReference type="Pfam" id="PF17921">
    <property type="entry name" value="Integrase_H2C2"/>
    <property type="match status" value="2"/>
</dbReference>
<dbReference type="Pfam" id="PF03732">
    <property type="entry name" value="Retrotrans_gag"/>
    <property type="match status" value="2"/>
</dbReference>
<evidence type="ECO:0000256" key="5">
    <source>
        <dbReference type="ARBA" id="ARBA00022759"/>
    </source>
</evidence>
<dbReference type="InterPro" id="IPR001878">
    <property type="entry name" value="Znf_CCHC"/>
</dbReference>
<dbReference type="GO" id="GO:0006508">
    <property type="term" value="P:proteolysis"/>
    <property type="evidence" value="ECO:0007669"/>
    <property type="project" value="UniProtKB-KW"/>
</dbReference>
<evidence type="ECO:0000256" key="7">
    <source>
        <dbReference type="ARBA" id="ARBA00022918"/>
    </source>
</evidence>
<feature type="domain" description="CCHC-type" evidence="11">
    <location>
        <begin position="488"/>
        <end position="504"/>
    </location>
</feature>
<protein>
    <submittedName>
        <fullName evidence="14">Zinc finger CCHC-type</fullName>
    </submittedName>
</protein>
<keyword evidence="3" id="KW-0548">Nucleotidyltransferase</keyword>
<proteinExistence type="predicted"/>
<evidence type="ECO:0000256" key="2">
    <source>
        <dbReference type="ARBA" id="ARBA00022679"/>
    </source>
</evidence>
<feature type="coiled-coil region" evidence="9">
    <location>
        <begin position="2060"/>
        <end position="2094"/>
    </location>
</feature>
<dbReference type="Pfam" id="PF24626">
    <property type="entry name" value="SH3_Tf2-1"/>
    <property type="match status" value="2"/>
</dbReference>
<feature type="compositionally biased region" description="Low complexity" evidence="10">
    <location>
        <begin position="2244"/>
        <end position="2253"/>
    </location>
</feature>
<dbReference type="Pfam" id="PF00078">
    <property type="entry name" value="RVT_1"/>
    <property type="match status" value="3"/>
</dbReference>
<dbReference type="PANTHER" id="PTHR35046:SF9">
    <property type="entry name" value="RNA-DIRECTED DNA POLYMERASE"/>
    <property type="match status" value="1"/>
</dbReference>
<dbReference type="GO" id="GO:0004519">
    <property type="term" value="F:endonuclease activity"/>
    <property type="evidence" value="ECO:0007669"/>
    <property type="project" value="UniProtKB-KW"/>
</dbReference>
<dbReference type="GO" id="GO:0008233">
    <property type="term" value="F:peptidase activity"/>
    <property type="evidence" value="ECO:0007669"/>
    <property type="project" value="UniProtKB-KW"/>
</dbReference>
<accession>A0A8T1ZMR0</accession>
<dbReference type="PANTHER" id="PTHR35046">
    <property type="entry name" value="ZINC KNUCKLE (CCHC-TYPE) FAMILY PROTEIN"/>
    <property type="match status" value="1"/>
</dbReference>
<feature type="region of interest" description="Disordered" evidence="10">
    <location>
        <begin position="2344"/>
        <end position="2393"/>
    </location>
</feature>
<feature type="compositionally biased region" description="Polar residues" evidence="10">
    <location>
        <begin position="2264"/>
        <end position="2283"/>
    </location>
</feature>
<evidence type="ECO:0000313" key="14">
    <source>
        <dbReference type="EMBL" id="KAG7559450.1"/>
    </source>
</evidence>
<dbReference type="InterPro" id="IPR056924">
    <property type="entry name" value="SH3_Tf2-1"/>
</dbReference>
<dbReference type="FunFam" id="3.30.420.10:FF:000032">
    <property type="entry name" value="Retrovirus-related Pol polyprotein from transposon 297-like Protein"/>
    <property type="match status" value="2"/>
</dbReference>
<feature type="compositionally biased region" description="Polar residues" evidence="10">
    <location>
        <begin position="3703"/>
        <end position="3723"/>
    </location>
</feature>
<dbReference type="CDD" id="cd09274">
    <property type="entry name" value="RNase_HI_RT_Ty3"/>
    <property type="match status" value="3"/>
</dbReference>
<dbReference type="GO" id="GO:0015074">
    <property type="term" value="P:DNA integration"/>
    <property type="evidence" value="ECO:0007669"/>
    <property type="project" value="InterPro"/>
</dbReference>
<dbReference type="FunFam" id="3.30.70.270:FF:000020">
    <property type="entry name" value="Transposon Tf2-6 polyprotein-like Protein"/>
    <property type="match status" value="1"/>
</dbReference>
<feature type="domain" description="Integrase catalytic" evidence="13">
    <location>
        <begin position="1879"/>
        <end position="2039"/>
    </location>
</feature>
<feature type="compositionally biased region" description="Basic and acidic residues" evidence="10">
    <location>
        <begin position="2588"/>
        <end position="2619"/>
    </location>
</feature>
<dbReference type="InterPro" id="IPR000477">
    <property type="entry name" value="RT_dom"/>
</dbReference>
<dbReference type="GO" id="GO:0003676">
    <property type="term" value="F:nucleic acid binding"/>
    <property type="evidence" value="ECO:0007669"/>
    <property type="project" value="InterPro"/>
</dbReference>
<evidence type="ECO:0000256" key="9">
    <source>
        <dbReference type="SAM" id="Coils"/>
    </source>
</evidence>
<evidence type="ECO:0000256" key="3">
    <source>
        <dbReference type="ARBA" id="ARBA00022695"/>
    </source>
</evidence>
<dbReference type="InterPro" id="IPR041373">
    <property type="entry name" value="RT_RNaseH"/>
</dbReference>
<keyword evidence="7" id="KW-0695">RNA-directed DNA polymerase</keyword>
<dbReference type="Proteomes" id="UP000694240">
    <property type="component" value="Chromosome 10"/>
</dbReference>
<feature type="region of interest" description="Disordered" evidence="10">
    <location>
        <begin position="113"/>
        <end position="172"/>
    </location>
</feature>
<keyword evidence="8" id="KW-0863">Zinc-finger</keyword>
<comment type="caution">
    <text evidence="14">The sequence shown here is derived from an EMBL/GenBank/DDBJ whole genome shotgun (WGS) entry which is preliminary data.</text>
</comment>
<dbReference type="InterPro" id="IPR001584">
    <property type="entry name" value="Integrase_cat-core"/>
</dbReference>
<reference evidence="14 15" key="1">
    <citation type="submission" date="2020-12" db="EMBL/GenBank/DDBJ databases">
        <title>Concerted genomic and epigenomic changes stabilize Arabidopsis allopolyploids.</title>
        <authorList>
            <person name="Chen Z."/>
        </authorList>
    </citation>
    <scope>NUCLEOTIDE SEQUENCE [LARGE SCALE GENOMIC DNA]</scope>
    <source>
        <strain evidence="14">Allo738</strain>
        <tissue evidence="14">Leaf</tissue>
    </source>
</reference>
<evidence type="ECO:0000256" key="8">
    <source>
        <dbReference type="PROSITE-ProRule" id="PRU00047"/>
    </source>
</evidence>
<dbReference type="SMART" id="SM00343">
    <property type="entry name" value="ZnF_C2HC"/>
    <property type="match status" value="2"/>
</dbReference>
<feature type="domain" description="CCHC-type" evidence="11">
    <location>
        <begin position="2628"/>
        <end position="2644"/>
    </location>
</feature>
<dbReference type="PROSITE" id="PS50878">
    <property type="entry name" value="RT_POL"/>
    <property type="match status" value="1"/>
</dbReference>
<feature type="compositionally biased region" description="Low complexity" evidence="10">
    <location>
        <begin position="3757"/>
        <end position="3768"/>
    </location>
</feature>
<dbReference type="InterPro" id="IPR005162">
    <property type="entry name" value="Retrotrans_gag_dom"/>
</dbReference>
<feature type="compositionally biased region" description="Basic residues" evidence="10">
    <location>
        <begin position="2377"/>
        <end position="2386"/>
    </location>
</feature>
<evidence type="ECO:0000259" key="12">
    <source>
        <dbReference type="PROSITE" id="PS50878"/>
    </source>
</evidence>
<feature type="region of interest" description="Disordered" evidence="10">
    <location>
        <begin position="204"/>
        <end position="253"/>
    </location>
</feature>
<feature type="domain" description="Integrase catalytic" evidence="13">
    <location>
        <begin position="3268"/>
        <end position="3427"/>
    </location>
</feature>
<keyword evidence="9" id="KW-0175">Coiled coil</keyword>
<keyword evidence="8" id="KW-0479">Metal-binding</keyword>
<feature type="compositionally biased region" description="Basic residues" evidence="10">
    <location>
        <begin position="237"/>
        <end position="246"/>
    </location>
</feature>